<feature type="transmembrane region" description="Helical" evidence="1">
    <location>
        <begin position="322"/>
        <end position="341"/>
    </location>
</feature>
<feature type="transmembrane region" description="Helical" evidence="1">
    <location>
        <begin position="235"/>
        <end position="256"/>
    </location>
</feature>
<dbReference type="Pfam" id="PF19040">
    <property type="entry name" value="SGNH"/>
    <property type="match status" value="1"/>
</dbReference>
<dbReference type="AlphaFoldDB" id="A0A0Q0C8C7"/>
<evidence type="ECO:0000256" key="1">
    <source>
        <dbReference type="SAM" id="Phobius"/>
    </source>
</evidence>
<name>A0A0Q0C8C7_9PSED</name>
<protein>
    <submittedName>
        <fullName evidence="4">O-antigen acetylase</fullName>
    </submittedName>
</protein>
<proteinExistence type="predicted"/>
<feature type="transmembrane region" description="Helical" evidence="1">
    <location>
        <begin position="84"/>
        <end position="107"/>
    </location>
</feature>
<feature type="domain" description="Acyltransferase 3" evidence="2">
    <location>
        <begin position="52"/>
        <end position="377"/>
    </location>
</feature>
<keyword evidence="1" id="KW-0472">Membrane</keyword>
<dbReference type="PATRIC" id="fig|129140.3.peg.5013"/>
<feature type="domain" description="SGNH" evidence="3">
    <location>
        <begin position="449"/>
        <end position="706"/>
    </location>
</feature>
<feature type="transmembrane region" description="Helical" evidence="1">
    <location>
        <begin position="182"/>
        <end position="202"/>
    </location>
</feature>
<dbReference type="GO" id="GO:0016020">
    <property type="term" value="C:membrane"/>
    <property type="evidence" value="ECO:0007669"/>
    <property type="project" value="TreeGrafter"/>
</dbReference>
<dbReference type="GO" id="GO:0016747">
    <property type="term" value="F:acyltransferase activity, transferring groups other than amino-acyl groups"/>
    <property type="evidence" value="ECO:0007669"/>
    <property type="project" value="InterPro"/>
</dbReference>
<dbReference type="GO" id="GO:0009103">
    <property type="term" value="P:lipopolysaccharide biosynthetic process"/>
    <property type="evidence" value="ECO:0007669"/>
    <property type="project" value="TreeGrafter"/>
</dbReference>
<dbReference type="STRING" id="129140.ALO44_05474"/>
<sequence>MGLQQSPLLLHPRRLRHALAVAIAARIYRLSSLLASSTLMGISHNPALGYRPEIDGLRALAVIPVILFHAGLPLFSGGFVGVDIFFVISGYLITSIISAQMFAGRFSLIDFYERRARRILPALYVMMLICLPVAWLTLDPSDLKYFAKSLVAVPTFSSNVLFWLESGYFDATAELKPLLHTWTLAVEEQYYLFFPLLLMLAWGMGRKWLIALLIGIALASLTLAELGAHQNASNAFYLLPARAWELLTGSFIAFYFAWRPRATERASLLDQAATLLGVLLIGYAVACFDSSTPFPGLNALVPVLGAALIIVFATGKTWVGKALGSQAAVLIGMISYSAYLWHQPVFAFARQRSLIEPDLPLMLALTLLSMGLAWLSWRFVEQPFRKAGAFNRRQIFASAGVASTLFVALGLAGYLNNGFTWLFAVDPAMHQAFTDPQIRDKCDRNLADKRWNVDFCLFGLADNKVTPDMALFGDSHSEALLATFDAAARDQGKTVAHIGLGGCLPLLGVDVTNGNYAAGVCQALADREFEYVKQRQIKKVVLVARWTLYTDGNYGERKMSKYFLTSRTHPEKSRETSREVFRQALDTTIRAYREIGSELFIVAQVPQQRVNPESLYYRLARDASDSNAQKLQRVSDLSVPVEQHDRLQHFSRDAFLRASRAKQIRLVTLDEAFCKNSQCLIGDMNSYYKDFNHLNAKGAGLLAGQISHILDQ</sequence>
<feature type="transmembrane region" description="Helical" evidence="1">
    <location>
        <begin position="268"/>
        <end position="285"/>
    </location>
</feature>
<dbReference type="PANTHER" id="PTHR23028">
    <property type="entry name" value="ACETYLTRANSFERASE"/>
    <property type="match status" value="1"/>
</dbReference>
<reference evidence="4 5" key="1">
    <citation type="submission" date="2015-09" db="EMBL/GenBank/DDBJ databases">
        <title>Genome announcement of multiple Pseudomonas syringae strains.</title>
        <authorList>
            <person name="Thakur S."/>
            <person name="Wang P.W."/>
            <person name="Gong Y."/>
            <person name="Weir B.S."/>
            <person name="Guttman D.S."/>
        </authorList>
    </citation>
    <scope>NUCLEOTIDE SEQUENCE [LARGE SCALE GENOMIC DNA]</scope>
    <source>
        <strain evidence="4 5">ICMP4091</strain>
    </source>
</reference>
<dbReference type="EMBL" id="LJRM01000139">
    <property type="protein sequence ID" value="KPY83861.1"/>
    <property type="molecule type" value="Genomic_DNA"/>
</dbReference>
<feature type="transmembrane region" description="Helical" evidence="1">
    <location>
        <begin position="119"/>
        <end position="138"/>
    </location>
</feature>
<dbReference type="PANTHER" id="PTHR23028:SF53">
    <property type="entry name" value="ACYL_TRANSF_3 DOMAIN-CONTAINING PROTEIN"/>
    <property type="match status" value="1"/>
</dbReference>
<dbReference type="InterPro" id="IPR050879">
    <property type="entry name" value="Acyltransferase_3"/>
</dbReference>
<keyword evidence="1" id="KW-1133">Transmembrane helix</keyword>
<evidence type="ECO:0000313" key="4">
    <source>
        <dbReference type="EMBL" id="KPY83861.1"/>
    </source>
</evidence>
<keyword evidence="1" id="KW-0812">Transmembrane</keyword>
<dbReference type="Pfam" id="PF01757">
    <property type="entry name" value="Acyl_transf_3"/>
    <property type="match status" value="1"/>
</dbReference>
<feature type="transmembrane region" description="Helical" evidence="1">
    <location>
        <begin position="361"/>
        <end position="380"/>
    </location>
</feature>
<evidence type="ECO:0000259" key="3">
    <source>
        <dbReference type="Pfam" id="PF19040"/>
    </source>
</evidence>
<accession>A0A0Q0C8C7</accession>
<evidence type="ECO:0000259" key="2">
    <source>
        <dbReference type="Pfam" id="PF01757"/>
    </source>
</evidence>
<gene>
    <name evidence="4" type="ORF">ALO44_05474</name>
</gene>
<evidence type="ECO:0000313" key="5">
    <source>
        <dbReference type="Proteomes" id="UP000050474"/>
    </source>
</evidence>
<comment type="caution">
    <text evidence="4">The sequence shown here is derived from an EMBL/GenBank/DDBJ whole genome shotgun (WGS) entry which is preliminary data.</text>
</comment>
<feature type="transmembrane region" description="Helical" evidence="1">
    <location>
        <begin position="395"/>
        <end position="415"/>
    </location>
</feature>
<organism evidence="4 5">
    <name type="scientific">Pseudomonas syringae pv. tagetis</name>
    <dbReference type="NCBI Taxonomy" id="129140"/>
    <lineage>
        <taxon>Bacteria</taxon>
        <taxon>Pseudomonadati</taxon>
        <taxon>Pseudomonadota</taxon>
        <taxon>Gammaproteobacteria</taxon>
        <taxon>Pseudomonadales</taxon>
        <taxon>Pseudomonadaceae</taxon>
        <taxon>Pseudomonas</taxon>
    </lineage>
</organism>
<feature type="transmembrane region" description="Helical" evidence="1">
    <location>
        <begin position="209"/>
        <end position="229"/>
    </location>
</feature>
<feature type="transmembrane region" description="Helical" evidence="1">
    <location>
        <begin position="297"/>
        <end position="315"/>
    </location>
</feature>
<dbReference type="InterPro" id="IPR043968">
    <property type="entry name" value="SGNH"/>
</dbReference>
<dbReference type="InterPro" id="IPR002656">
    <property type="entry name" value="Acyl_transf_3_dom"/>
</dbReference>
<dbReference type="Proteomes" id="UP000050474">
    <property type="component" value="Unassembled WGS sequence"/>
</dbReference>